<protein>
    <submittedName>
        <fullName evidence="7">Uncharacterized protein</fullName>
    </submittedName>
</protein>
<sequence>MRLIKSKYKDMYEQILLSIKTKDDKEIILEEVLSLKDTLFQENGIYFDSILKTKVRSWISALLRDELDKSGLAKLDYFDGLYRELKKIKEVGLVIAFEPSQDFIDRMSEFLKQIIGSSVILNITYDPYIIGGAQIIYKGVYKDYSFKRIFEKEFFNFEVKLNQLLEKNEN</sequence>
<dbReference type="EMBL" id="MGFP01000001">
    <property type="protein sequence ID" value="OGM10671.1"/>
    <property type="molecule type" value="Genomic_DNA"/>
</dbReference>
<dbReference type="Pfam" id="PF00213">
    <property type="entry name" value="OSCP"/>
    <property type="match status" value="1"/>
</dbReference>
<proteinExistence type="predicted"/>
<accession>A0A1F7X6R3</accession>
<evidence type="ECO:0000256" key="1">
    <source>
        <dbReference type="ARBA" id="ARBA00004370"/>
    </source>
</evidence>
<name>A0A1F7X6R3_9BACT</name>
<evidence type="ECO:0000313" key="8">
    <source>
        <dbReference type="Proteomes" id="UP000179219"/>
    </source>
</evidence>
<keyword evidence="3" id="KW-0375">Hydrogen ion transport</keyword>
<dbReference type="Proteomes" id="UP000179219">
    <property type="component" value="Unassembled WGS sequence"/>
</dbReference>
<dbReference type="GO" id="GO:0016020">
    <property type="term" value="C:membrane"/>
    <property type="evidence" value="ECO:0007669"/>
    <property type="project" value="UniProtKB-SubCell"/>
</dbReference>
<comment type="subcellular location">
    <subcellularLocation>
        <location evidence="1">Membrane</location>
    </subcellularLocation>
</comment>
<gene>
    <name evidence="7" type="ORF">A2159_02435</name>
</gene>
<keyword evidence="2" id="KW-0813">Transport</keyword>
<evidence type="ECO:0000256" key="4">
    <source>
        <dbReference type="ARBA" id="ARBA00023065"/>
    </source>
</evidence>
<keyword evidence="5" id="KW-0472">Membrane</keyword>
<evidence type="ECO:0000256" key="5">
    <source>
        <dbReference type="ARBA" id="ARBA00023136"/>
    </source>
</evidence>
<keyword evidence="6" id="KW-0066">ATP synthesis</keyword>
<evidence type="ECO:0000256" key="2">
    <source>
        <dbReference type="ARBA" id="ARBA00022448"/>
    </source>
</evidence>
<evidence type="ECO:0000256" key="3">
    <source>
        <dbReference type="ARBA" id="ARBA00022781"/>
    </source>
</evidence>
<evidence type="ECO:0000256" key="6">
    <source>
        <dbReference type="ARBA" id="ARBA00023310"/>
    </source>
</evidence>
<dbReference type="GO" id="GO:0046933">
    <property type="term" value="F:proton-transporting ATP synthase activity, rotational mechanism"/>
    <property type="evidence" value="ECO:0007669"/>
    <property type="project" value="InterPro"/>
</dbReference>
<dbReference type="InterPro" id="IPR000711">
    <property type="entry name" value="ATPase_OSCP/dsu"/>
</dbReference>
<evidence type="ECO:0000313" key="7">
    <source>
        <dbReference type="EMBL" id="OGM10671.1"/>
    </source>
</evidence>
<organism evidence="7 8">
    <name type="scientific">Candidatus Woesebacteria bacterium RBG_13_34_9</name>
    <dbReference type="NCBI Taxonomy" id="1802477"/>
    <lineage>
        <taxon>Bacteria</taxon>
        <taxon>Candidatus Woeseibacteriota</taxon>
    </lineage>
</organism>
<reference evidence="7 8" key="1">
    <citation type="journal article" date="2016" name="Nat. Commun.">
        <title>Thousands of microbial genomes shed light on interconnected biogeochemical processes in an aquifer system.</title>
        <authorList>
            <person name="Anantharaman K."/>
            <person name="Brown C.T."/>
            <person name="Hug L.A."/>
            <person name="Sharon I."/>
            <person name="Castelle C.J."/>
            <person name="Probst A.J."/>
            <person name="Thomas B.C."/>
            <person name="Singh A."/>
            <person name="Wilkins M.J."/>
            <person name="Karaoz U."/>
            <person name="Brodie E.L."/>
            <person name="Williams K.H."/>
            <person name="Hubbard S.S."/>
            <person name="Banfield J.F."/>
        </authorList>
    </citation>
    <scope>NUCLEOTIDE SEQUENCE [LARGE SCALE GENOMIC DNA]</scope>
</reference>
<dbReference type="AlphaFoldDB" id="A0A1F7X6R3"/>
<keyword evidence="4" id="KW-0406">Ion transport</keyword>
<comment type="caution">
    <text evidence="7">The sequence shown here is derived from an EMBL/GenBank/DDBJ whole genome shotgun (WGS) entry which is preliminary data.</text>
</comment>